<protein>
    <submittedName>
        <fullName evidence="1">Uncharacterized protein</fullName>
    </submittedName>
</protein>
<sequence length="168" mass="18810">MSWAEIVAKHGPSPEQVIEGSLIPNIIEFSEHVNIAGDPDSGSIQAEVWAPESVPIRTDGAHTWAETIDLVNNQVVEDQLGEEKSSIQSKEEGFIDTEEECDRLGNFKKFSRLLLHLATLLHIDKWTSSTVVIKHLSSFLPALPSSKPRVLEETQRNRQCATWSKRAR</sequence>
<keyword evidence="2" id="KW-1185">Reference proteome</keyword>
<organism evidence="1 2">
    <name type="scientific">Hibiscus sabdariffa</name>
    <name type="common">roselle</name>
    <dbReference type="NCBI Taxonomy" id="183260"/>
    <lineage>
        <taxon>Eukaryota</taxon>
        <taxon>Viridiplantae</taxon>
        <taxon>Streptophyta</taxon>
        <taxon>Embryophyta</taxon>
        <taxon>Tracheophyta</taxon>
        <taxon>Spermatophyta</taxon>
        <taxon>Magnoliopsida</taxon>
        <taxon>eudicotyledons</taxon>
        <taxon>Gunneridae</taxon>
        <taxon>Pentapetalae</taxon>
        <taxon>rosids</taxon>
        <taxon>malvids</taxon>
        <taxon>Malvales</taxon>
        <taxon>Malvaceae</taxon>
        <taxon>Malvoideae</taxon>
        <taxon>Hibiscus</taxon>
    </lineage>
</organism>
<evidence type="ECO:0000313" key="2">
    <source>
        <dbReference type="Proteomes" id="UP001472677"/>
    </source>
</evidence>
<proteinExistence type="predicted"/>
<accession>A0ABR2CSH3</accession>
<dbReference type="EMBL" id="JBBPBM010000045">
    <property type="protein sequence ID" value="KAK8522730.1"/>
    <property type="molecule type" value="Genomic_DNA"/>
</dbReference>
<name>A0ABR2CSH3_9ROSI</name>
<dbReference type="Proteomes" id="UP001472677">
    <property type="component" value="Unassembled WGS sequence"/>
</dbReference>
<gene>
    <name evidence="1" type="ORF">V6N12_056430</name>
</gene>
<reference evidence="1 2" key="1">
    <citation type="journal article" date="2024" name="G3 (Bethesda)">
        <title>Genome assembly of Hibiscus sabdariffa L. provides insights into metabolisms of medicinal natural products.</title>
        <authorList>
            <person name="Kim T."/>
        </authorList>
    </citation>
    <scope>NUCLEOTIDE SEQUENCE [LARGE SCALE GENOMIC DNA]</scope>
    <source>
        <strain evidence="1">TK-2024</strain>
        <tissue evidence="1">Old leaves</tissue>
    </source>
</reference>
<evidence type="ECO:0000313" key="1">
    <source>
        <dbReference type="EMBL" id="KAK8522730.1"/>
    </source>
</evidence>
<comment type="caution">
    <text evidence="1">The sequence shown here is derived from an EMBL/GenBank/DDBJ whole genome shotgun (WGS) entry which is preliminary data.</text>
</comment>